<dbReference type="GO" id="GO:0009897">
    <property type="term" value="C:external side of plasma membrane"/>
    <property type="evidence" value="ECO:0007669"/>
    <property type="project" value="TreeGrafter"/>
</dbReference>
<dbReference type="InterPro" id="IPR036179">
    <property type="entry name" value="Ig-like_dom_sf"/>
</dbReference>
<dbReference type="FunFam" id="2.60.40.10:FF:000183">
    <property type="entry name" value="Myelin-oligodendrocyte glycoprotein"/>
    <property type="match status" value="1"/>
</dbReference>
<dbReference type="Gene3D" id="2.60.40.10">
    <property type="entry name" value="Immunoglobulins"/>
    <property type="match status" value="2"/>
</dbReference>
<dbReference type="AlphaFoldDB" id="A0A493TX84"/>
<evidence type="ECO:0000256" key="5">
    <source>
        <dbReference type="ARBA" id="ARBA00023157"/>
    </source>
</evidence>
<dbReference type="GO" id="GO:0001817">
    <property type="term" value="P:regulation of cytokine production"/>
    <property type="evidence" value="ECO:0007669"/>
    <property type="project" value="TreeGrafter"/>
</dbReference>
<keyword evidence="11" id="KW-1185">Reference proteome</keyword>
<proteinExistence type="predicted"/>
<evidence type="ECO:0000256" key="4">
    <source>
        <dbReference type="ARBA" id="ARBA00023136"/>
    </source>
</evidence>
<keyword evidence="5" id="KW-1015">Disulfide bond</keyword>
<dbReference type="Ensembl" id="ENSAPLT00000045297.1">
    <property type="protein sequence ID" value="ENSAPLP00000030190.1"/>
    <property type="gene ID" value="ENSAPLG00000031176.1"/>
</dbReference>
<feature type="signal peptide" evidence="8">
    <location>
        <begin position="1"/>
        <end position="34"/>
    </location>
</feature>
<organism evidence="10 11">
    <name type="scientific">Anas platyrhynchos platyrhynchos</name>
    <name type="common">Northern mallard</name>
    <dbReference type="NCBI Taxonomy" id="8840"/>
    <lineage>
        <taxon>Eukaryota</taxon>
        <taxon>Metazoa</taxon>
        <taxon>Chordata</taxon>
        <taxon>Craniata</taxon>
        <taxon>Vertebrata</taxon>
        <taxon>Euteleostomi</taxon>
        <taxon>Archelosauria</taxon>
        <taxon>Archosauria</taxon>
        <taxon>Dinosauria</taxon>
        <taxon>Saurischia</taxon>
        <taxon>Theropoda</taxon>
        <taxon>Coelurosauria</taxon>
        <taxon>Aves</taxon>
        <taxon>Neognathae</taxon>
        <taxon>Galloanserae</taxon>
        <taxon>Anseriformes</taxon>
        <taxon>Anatidae</taxon>
        <taxon>Anatinae</taxon>
        <taxon>Anas</taxon>
    </lineage>
</organism>
<dbReference type="InterPro" id="IPR013106">
    <property type="entry name" value="Ig_V-set"/>
</dbReference>
<evidence type="ECO:0000256" key="8">
    <source>
        <dbReference type="SAM" id="SignalP"/>
    </source>
</evidence>
<reference evidence="10" key="2">
    <citation type="submission" date="2025-05" db="UniProtKB">
        <authorList>
            <consortium name="Ensembl"/>
        </authorList>
    </citation>
    <scope>IDENTIFICATION</scope>
</reference>
<dbReference type="PANTHER" id="PTHR24100:SF149">
    <property type="entry name" value="BG-LIKE ANTIGEN 1-RELATED"/>
    <property type="match status" value="1"/>
</dbReference>
<dbReference type="InterPro" id="IPR050504">
    <property type="entry name" value="IgSF_BTN/MOG"/>
</dbReference>
<keyword evidence="2 7" id="KW-0812">Transmembrane</keyword>
<protein>
    <recommendedName>
        <fullName evidence="9">Ig-like domain-containing protein</fullName>
    </recommendedName>
</protein>
<dbReference type="Ensembl" id="ENSAPLT00000042234.1">
    <property type="protein sequence ID" value="ENSAPLP00000019416.1"/>
    <property type="gene ID" value="ENSAPLG00000031176.1"/>
</dbReference>
<keyword evidence="4 7" id="KW-0472">Membrane</keyword>
<keyword evidence="6" id="KW-0393">Immunoglobulin domain</keyword>
<name>A0A493TX84_ANAPP</name>
<dbReference type="GeneTree" id="ENSGT00940000162079"/>
<feature type="transmembrane region" description="Helical" evidence="7">
    <location>
        <begin position="253"/>
        <end position="275"/>
    </location>
</feature>
<dbReference type="GO" id="GO:0005102">
    <property type="term" value="F:signaling receptor binding"/>
    <property type="evidence" value="ECO:0007669"/>
    <property type="project" value="TreeGrafter"/>
</dbReference>
<dbReference type="PROSITE" id="PS50835">
    <property type="entry name" value="IG_LIKE"/>
    <property type="match status" value="1"/>
</dbReference>
<dbReference type="SMART" id="SM00406">
    <property type="entry name" value="IGv"/>
    <property type="match status" value="1"/>
</dbReference>
<keyword evidence="3 7" id="KW-1133">Transmembrane helix</keyword>
<dbReference type="InterPro" id="IPR003599">
    <property type="entry name" value="Ig_sub"/>
</dbReference>
<dbReference type="Pfam" id="PF07686">
    <property type="entry name" value="V-set"/>
    <property type="match status" value="1"/>
</dbReference>
<comment type="subcellular location">
    <subcellularLocation>
        <location evidence="1">Membrane</location>
    </subcellularLocation>
</comment>
<sequence length="401" mass="43155">MGLSWGCGFPSLTGHARGLLTSLVTLLLLQLGSAQLRVVGPGQPLTGTVGQDVVLPCHVSPQRDVRSLEIRWIRDSMSETVHHYRNGEDLYGEQMGAYAGRTELVRGGLSSGSLDLRIMGLRPSDDGLYICTVGDAVAYDEATVRLEVSATGADPHLSLGGYEAGGVRVLCRSAGWYPLPQLLWRDARGQHLPSVSQTHSQDQEGLFEIEGAVIVTGSVEGPLSCVVRSSRLQQERESSLHIAAPFFINAQPLIVVLVLVLVLLAVSIGLGVYLFRKQATLRRELGESLQSLPPAPGEVVSLREGLGLGWAGWALGACVLVAQGRWRSSWSLGWEWGVLGLGLPWARDTSRMDERNGNQGGDGERAAGLPRSALALLDRDILHPSPFTSPCVLVAQCRELH</sequence>
<evidence type="ECO:0000313" key="10">
    <source>
        <dbReference type="Ensembl" id="ENSAPLP00000030190.1"/>
    </source>
</evidence>
<evidence type="ECO:0000256" key="2">
    <source>
        <dbReference type="ARBA" id="ARBA00022692"/>
    </source>
</evidence>
<reference evidence="11" key="1">
    <citation type="submission" date="2017-10" db="EMBL/GenBank/DDBJ databases">
        <title>A new Pekin duck reference genome.</title>
        <authorList>
            <person name="Hou Z.-C."/>
            <person name="Zhou Z.-K."/>
            <person name="Zhu F."/>
            <person name="Hou S.-S."/>
        </authorList>
    </citation>
    <scope>NUCLEOTIDE SEQUENCE [LARGE SCALE GENOMIC DNA]</scope>
</reference>
<feature type="chain" id="PRO_5044605340" description="Ig-like domain-containing protein" evidence="8">
    <location>
        <begin position="35"/>
        <end position="401"/>
    </location>
</feature>
<feature type="domain" description="Ig-like" evidence="9">
    <location>
        <begin position="50"/>
        <end position="149"/>
    </location>
</feature>
<dbReference type="FunFam" id="2.60.40.10:FF:000088">
    <property type="entry name" value="Butyrophilin subfamily 1 member A1"/>
    <property type="match status" value="1"/>
</dbReference>
<evidence type="ECO:0000256" key="3">
    <source>
        <dbReference type="ARBA" id="ARBA00022989"/>
    </source>
</evidence>
<keyword evidence="8" id="KW-0732">Signal</keyword>
<dbReference type="Proteomes" id="UP000016666">
    <property type="component" value="Unassembled WGS sequence"/>
</dbReference>
<dbReference type="Pfam" id="PF22705">
    <property type="entry name" value="C2-set_3"/>
    <property type="match status" value="1"/>
</dbReference>
<dbReference type="SMART" id="SM00409">
    <property type="entry name" value="IG"/>
    <property type="match status" value="1"/>
</dbReference>
<dbReference type="GO" id="GO:0050852">
    <property type="term" value="P:T cell receptor signaling pathway"/>
    <property type="evidence" value="ECO:0007669"/>
    <property type="project" value="TreeGrafter"/>
</dbReference>
<dbReference type="PANTHER" id="PTHR24100">
    <property type="entry name" value="BUTYROPHILIN"/>
    <property type="match status" value="1"/>
</dbReference>
<dbReference type="SUPFAM" id="SSF48726">
    <property type="entry name" value="Immunoglobulin"/>
    <property type="match status" value="2"/>
</dbReference>
<dbReference type="InterPro" id="IPR007110">
    <property type="entry name" value="Ig-like_dom"/>
</dbReference>
<evidence type="ECO:0000259" key="9">
    <source>
        <dbReference type="PROSITE" id="PS50835"/>
    </source>
</evidence>
<evidence type="ECO:0000256" key="6">
    <source>
        <dbReference type="ARBA" id="ARBA00023319"/>
    </source>
</evidence>
<dbReference type="InterPro" id="IPR013783">
    <property type="entry name" value="Ig-like_fold"/>
</dbReference>
<accession>A0A493TX84</accession>
<dbReference type="InterPro" id="IPR053896">
    <property type="entry name" value="BTN3A2-like_Ig-C"/>
</dbReference>
<evidence type="ECO:0000256" key="1">
    <source>
        <dbReference type="ARBA" id="ARBA00004370"/>
    </source>
</evidence>
<evidence type="ECO:0000256" key="7">
    <source>
        <dbReference type="SAM" id="Phobius"/>
    </source>
</evidence>
<evidence type="ECO:0000313" key="11">
    <source>
        <dbReference type="Proteomes" id="UP000016666"/>
    </source>
</evidence>